<keyword evidence="2" id="KW-1185">Reference proteome</keyword>
<accession>A0A8T0E4K5</accession>
<dbReference type="AlphaFoldDB" id="A0A8T0E4K5"/>
<proteinExistence type="predicted"/>
<dbReference type="InterPro" id="IPR008042">
    <property type="entry name" value="Retrotrans_Pao"/>
</dbReference>
<sequence length="273" mass="31325">MNFGTEIIKRILISQSSKIFDPLGLISPYTVMLKVFYQRLWLLKLEWDAPLPKEWIDKLRRFQEEFKTLSDLKISRWLHATTKSTKKRMSAADQNMLPNSSFVPPSTSGRQAAMKLIIKLIQVACFQNDLKLIRINLSLNPKSVLSSLSPFFDNDGILRVGGRLQNSDLAFNGKHPIIIPGEHKFAFLLVTQYRITYMHSGSSLLANILKQKDWIVKGKKLIRSFIHKCHRYKLSSNSQLMGSLPKQRVTLERTFLRTGIDYAGPVILNCYNA</sequence>
<name>A0A8T0E4K5_ARGBR</name>
<evidence type="ECO:0008006" key="3">
    <source>
        <dbReference type="Google" id="ProtNLM"/>
    </source>
</evidence>
<gene>
    <name evidence="1" type="ORF">HNY73_023247</name>
</gene>
<dbReference type="PANTHER" id="PTHR47331:SF2">
    <property type="match status" value="1"/>
</dbReference>
<evidence type="ECO:0000313" key="1">
    <source>
        <dbReference type="EMBL" id="KAF8765266.1"/>
    </source>
</evidence>
<reference evidence="1" key="2">
    <citation type="submission" date="2020-06" db="EMBL/GenBank/DDBJ databases">
        <authorList>
            <person name="Sheffer M."/>
        </authorList>
    </citation>
    <scope>NUCLEOTIDE SEQUENCE</scope>
</reference>
<comment type="caution">
    <text evidence="1">The sequence shown here is derived from an EMBL/GenBank/DDBJ whole genome shotgun (WGS) entry which is preliminary data.</text>
</comment>
<evidence type="ECO:0000313" key="2">
    <source>
        <dbReference type="Proteomes" id="UP000807504"/>
    </source>
</evidence>
<dbReference type="PANTHER" id="PTHR47331">
    <property type="entry name" value="PHD-TYPE DOMAIN-CONTAINING PROTEIN"/>
    <property type="match status" value="1"/>
</dbReference>
<dbReference type="Proteomes" id="UP000807504">
    <property type="component" value="Unassembled WGS sequence"/>
</dbReference>
<dbReference type="EMBL" id="JABXBU010002231">
    <property type="protein sequence ID" value="KAF8765266.1"/>
    <property type="molecule type" value="Genomic_DNA"/>
</dbReference>
<reference evidence="1" key="1">
    <citation type="journal article" date="2020" name="bioRxiv">
        <title>Chromosome-level reference genome of the European wasp spider Argiope bruennichi: a resource for studies on range expansion and evolutionary adaptation.</title>
        <authorList>
            <person name="Sheffer M.M."/>
            <person name="Hoppe A."/>
            <person name="Krehenwinkel H."/>
            <person name="Uhl G."/>
            <person name="Kuss A.W."/>
            <person name="Jensen L."/>
            <person name="Jensen C."/>
            <person name="Gillespie R.G."/>
            <person name="Hoff K.J."/>
            <person name="Prost S."/>
        </authorList>
    </citation>
    <scope>NUCLEOTIDE SEQUENCE</scope>
</reference>
<dbReference type="Pfam" id="PF05380">
    <property type="entry name" value="Peptidase_A17"/>
    <property type="match status" value="1"/>
</dbReference>
<organism evidence="1 2">
    <name type="scientific">Argiope bruennichi</name>
    <name type="common">Wasp spider</name>
    <name type="synonym">Aranea bruennichi</name>
    <dbReference type="NCBI Taxonomy" id="94029"/>
    <lineage>
        <taxon>Eukaryota</taxon>
        <taxon>Metazoa</taxon>
        <taxon>Ecdysozoa</taxon>
        <taxon>Arthropoda</taxon>
        <taxon>Chelicerata</taxon>
        <taxon>Arachnida</taxon>
        <taxon>Araneae</taxon>
        <taxon>Araneomorphae</taxon>
        <taxon>Entelegynae</taxon>
        <taxon>Araneoidea</taxon>
        <taxon>Araneidae</taxon>
        <taxon>Argiope</taxon>
    </lineage>
</organism>
<protein>
    <recommendedName>
        <fullName evidence="3">Integrase zinc-binding domain-containing protein</fullName>
    </recommendedName>
</protein>